<keyword evidence="1" id="KW-0812">Transmembrane</keyword>
<gene>
    <name evidence="3" type="ORF">APQ99_01546</name>
    <name evidence="2" type="ORF">HBSAL_01595</name>
</gene>
<feature type="transmembrane region" description="Helical" evidence="1">
    <location>
        <begin position="46"/>
        <end position="71"/>
    </location>
</feature>
<dbReference type="InterPro" id="IPR051790">
    <property type="entry name" value="Cytochrome_c-biogenesis_DsbD"/>
</dbReference>
<accession>A0A4D6GRA1</accession>
<feature type="transmembrane region" description="Helical" evidence="1">
    <location>
        <begin position="196"/>
        <end position="221"/>
    </location>
</feature>
<feature type="transmembrane region" description="Helical" evidence="1">
    <location>
        <begin position="78"/>
        <end position="100"/>
    </location>
</feature>
<evidence type="ECO:0000313" key="2">
    <source>
        <dbReference type="EMBL" id="QCC44051.1"/>
    </source>
</evidence>
<organism evidence="2 4">
    <name type="scientific">Halobacterium salinarum (strain ATCC 33171 / DSM 3754 / JCM 8978 / NBRC 102687 / NCIMB 764 / 91-R6)</name>
    <dbReference type="NCBI Taxonomy" id="2597657"/>
    <lineage>
        <taxon>Archaea</taxon>
        <taxon>Methanobacteriati</taxon>
        <taxon>Methanobacteriota</taxon>
        <taxon>Stenosarchaea group</taxon>
        <taxon>Halobacteria</taxon>
        <taxon>Halobacteriales</taxon>
        <taxon>Halobacteriaceae</taxon>
        <taxon>Halobacterium</taxon>
    </lineage>
</organism>
<evidence type="ECO:0000313" key="4">
    <source>
        <dbReference type="Proteomes" id="UP000296216"/>
    </source>
</evidence>
<dbReference type="Proteomes" id="UP000296216">
    <property type="component" value="Chromosome"/>
</dbReference>
<sequence>MSALPLGGAAAFAAGAGVTTFFAPCAFPLLPGYVGYYVTERDSDIAVVAAAAAAAVGAITTLGAVAGVVLAAGQPVKAALPAVEPLIGLGLVVVGVLTAAGRGPRITVVLPERPASVVGFGVFGGVYALAAAGCVVPVFIGVIGQAVEHPLPGAVTVLGVYAAGVAAPLVGVTLLAGAGVDAWRELGAYTESIERAAGVVMVAAGVGQIVVGLGQVSAVGVSL</sequence>
<evidence type="ECO:0000313" key="5">
    <source>
        <dbReference type="Proteomes" id="UP000323075"/>
    </source>
</evidence>
<evidence type="ECO:0000313" key="3">
    <source>
        <dbReference type="EMBL" id="TYO76903.1"/>
    </source>
</evidence>
<feature type="transmembrane region" description="Helical" evidence="1">
    <location>
        <begin position="120"/>
        <end position="143"/>
    </location>
</feature>
<dbReference type="Proteomes" id="UP000323075">
    <property type="component" value="Unassembled WGS sequence"/>
</dbReference>
<feature type="transmembrane region" description="Helical" evidence="1">
    <location>
        <begin position="155"/>
        <end position="176"/>
    </location>
</feature>
<keyword evidence="1" id="KW-0472">Membrane</keyword>
<dbReference type="EMBL" id="CP038631">
    <property type="protein sequence ID" value="QCC44051.1"/>
    <property type="molecule type" value="Genomic_DNA"/>
</dbReference>
<dbReference type="RefSeq" id="WP_010902064.1">
    <property type="nucleotide sequence ID" value="NZ_VRYN01000002.1"/>
</dbReference>
<dbReference type="AlphaFoldDB" id="A0A4D6GRA1"/>
<reference evidence="2 4" key="1">
    <citation type="journal article" date="2019" name="Microbiol. Resour. Announc.">
        <title>The Genome Sequence of the Halobacterium salinarum Type Strain Is Closely Related to That of Laboratory Strains NRC-1 and R1.</title>
        <authorList>
            <person name="Pfeiffer F."/>
            <person name="Marchfelder A."/>
            <person name="Habermann B."/>
            <person name="Dyall-Smith M.L."/>
        </authorList>
    </citation>
    <scope>NUCLEOTIDE SEQUENCE [LARGE SCALE GENOMIC DNA]</scope>
    <source>
        <strain evidence="2">91-R6</strain>
        <strain evidence="4">ATCC 33171 / DSM 3754 / JCM 8978 / NBRC 102687 / NCIMB 764 / 91-R6</strain>
    </source>
</reference>
<reference evidence="2" key="3">
    <citation type="journal article" name="MicrobiologyOpen">
        <title>Whole-genome comparison between the type strain of Halobacterium salinarum (DSM 3754(T)) and the laboratory strains R1 and NRC-1.</title>
        <authorList>
            <person name="Pfeiffer F."/>
            <person name="Losensky G."/>
            <person name="Marchfelder A."/>
            <person name="Habermann B."/>
            <person name="Dyall-Smith M."/>
        </authorList>
    </citation>
    <scope>NUCLEOTIDE SEQUENCE</scope>
    <source>
        <strain evidence="2">91-R6</strain>
    </source>
</reference>
<dbReference type="EMBL" id="VRYN01000002">
    <property type="protein sequence ID" value="TYO76903.1"/>
    <property type="molecule type" value="Genomic_DNA"/>
</dbReference>
<protein>
    <submittedName>
        <fullName evidence="2 3">Cytochrome c-type biogenesis protein</fullName>
    </submittedName>
</protein>
<dbReference type="GeneID" id="68693128"/>
<keyword evidence="1" id="KW-1133">Transmembrane helix</keyword>
<name>A0A4D6GRA1_HALS9</name>
<reference evidence="3 5" key="2">
    <citation type="submission" date="2019-07" db="EMBL/GenBank/DDBJ databases">
        <title>Genomic Encyclopedia of Archaeal and Bacterial Type Strains, Phase II (KMG-II): from individual species to whole genera.</title>
        <authorList>
            <person name="Goeker M."/>
        </authorList>
    </citation>
    <scope>NUCLEOTIDE SEQUENCE [LARGE SCALE GENOMIC DNA]</scope>
    <source>
        <strain evidence="3 5">DSM 3754</strain>
    </source>
</reference>
<dbReference type="PANTHER" id="PTHR31272">
    <property type="entry name" value="CYTOCHROME C-TYPE BIOGENESIS PROTEIN HI_1454-RELATED"/>
    <property type="match status" value="1"/>
</dbReference>
<proteinExistence type="predicted"/>
<dbReference type="PANTHER" id="PTHR31272:SF9">
    <property type="entry name" value="BLL1027 PROTEIN"/>
    <property type="match status" value="1"/>
</dbReference>
<evidence type="ECO:0000256" key="1">
    <source>
        <dbReference type="SAM" id="Phobius"/>
    </source>
</evidence>